<evidence type="ECO:0000313" key="2">
    <source>
        <dbReference type="EMBL" id="PZG51550.1"/>
    </source>
</evidence>
<dbReference type="RefSeq" id="WP_111166482.1">
    <property type="nucleotide sequence ID" value="NZ_POUA01000041.1"/>
</dbReference>
<name>A0A2W2HMD7_9ACTN</name>
<feature type="region of interest" description="Disordered" evidence="1">
    <location>
        <begin position="1"/>
        <end position="24"/>
    </location>
</feature>
<dbReference type="Proteomes" id="UP000248544">
    <property type="component" value="Unassembled WGS sequence"/>
</dbReference>
<evidence type="ECO:0000256" key="1">
    <source>
        <dbReference type="SAM" id="MobiDB-lite"/>
    </source>
</evidence>
<evidence type="ECO:0000313" key="3">
    <source>
        <dbReference type="Proteomes" id="UP000248544"/>
    </source>
</evidence>
<proteinExistence type="predicted"/>
<accession>A0A2W2HMD7</accession>
<feature type="compositionally biased region" description="Polar residues" evidence="1">
    <location>
        <begin position="7"/>
        <end position="16"/>
    </location>
</feature>
<protein>
    <submittedName>
        <fullName evidence="2">Uncharacterized protein</fullName>
    </submittedName>
</protein>
<reference evidence="2 3" key="1">
    <citation type="submission" date="2018-01" db="EMBL/GenBank/DDBJ databases">
        <title>Draft genome sequence of Sphaerisporangium sp. 7K107.</title>
        <authorList>
            <person name="Sahin N."/>
            <person name="Saygin H."/>
            <person name="Ay H."/>
        </authorList>
    </citation>
    <scope>NUCLEOTIDE SEQUENCE [LARGE SCALE GENOMIC DNA]</scope>
    <source>
        <strain evidence="2 3">7K107</strain>
    </source>
</reference>
<organism evidence="2 3">
    <name type="scientific">Spongiactinospora gelatinilytica</name>
    <dbReference type="NCBI Taxonomy" id="2666298"/>
    <lineage>
        <taxon>Bacteria</taxon>
        <taxon>Bacillati</taxon>
        <taxon>Actinomycetota</taxon>
        <taxon>Actinomycetes</taxon>
        <taxon>Streptosporangiales</taxon>
        <taxon>Streptosporangiaceae</taxon>
        <taxon>Spongiactinospora</taxon>
    </lineage>
</organism>
<gene>
    <name evidence="2" type="ORF">C1I98_08235</name>
</gene>
<keyword evidence="3" id="KW-1185">Reference proteome</keyword>
<comment type="caution">
    <text evidence="2">The sequence shown here is derived from an EMBL/GenBank/DDBJ whole genome shotgun (WGS) entry which is preliminary data.</text>
</comment>
<dbReference type="EMBL" id="POUA01000041">
    <property type="protein sequence ID" value="PZG51550.1"/>
    <property type="molecule type" value="Genomic_DNA"/>
</dbReference>
<sequence>MNPRNARISQIHTTQKGGRIPDTTPNAPEVAGEMPASSFDLVVEIEAGVQTMTGGPYTLTVSAIDDSTGGGAPMLDPQIPPQRFGTPPFQRAGDGFALVQTFNIPVPATGVRGHLFHYTAVLHNEDFQIVSMQTTDRFLLI</sequence>
<dbReference type="AlphaFoldDB" id="A0A2W2HMD7"/>